<accession>A0A1D6M2G7</accession>
<sequence>MHYAPLLNSIAHIVEITNIFKQGYKTTNLNKCIACSTCKSFGLPCAGCFQHGTLLV</sequence>
<reference evidence="1" key="1">
    <citation type="submission" date="2015-12" db="EMBL/GenBank/DDBJ databases">
        <title>Update maize B73 reference genome by single molecule sequencing technologies.</title>
        <authorList>
            <consortium name="Maize Genome Sequencing Project"/>
            <person name="Ware D."/>
        </authorList>
    </citation>
    <scope>NUCLEOTIDE SEQUENCE</scope>
    <source>
        <tissue evidence="1">Seedling</tissue>
    </source>
</reference>
<organism evidence="1">
    <name type="scientific">Zea mays</name>
    <name type="common">Maize</name>
    <dbReference type="NCBI Taxonomy" id="4577"/>
    <lineage>
        <taxon>Eukaryota</taxon>
        <taxon>Viridiplantae</taxon>
        <taxon>Streptophyta</taxon>
        <taxon>Embryophyta</taxon>
        <taxon>Tracheophyta</taxon>
        <taxon>Spermatophyta</taxon>
        <taxon>Magnoliopsida</taxon>
        <taxon>Liliopsida</taxon>
        <taxon>Poales</taxon>
        <taxon>Poaceae</taxon>
        <taxon>PACMAD clade</taxon>
        <taxon>Panicoideae</taxon>
        <taxon>Andropogonodae</taxon>
        <taxon>Andropogoneae</taxon>
        <taxon>Tripsacinae</taxon>
        <taxon>Zea</taxon>
    </lineage>
</organism>
<name>A0A1D6M2G7_MAIZE</name>
<gene>
    <name evidence="1" type="ORF">ZEAMMB73_Zm00001d037975</name>
</gene>
<evidence type="ECO:0000313" key="1">
    <source>
        <dbReference type="EMBL" id="AQK85386.1"/>
    </source>
</evidence>
<dbReference type="AlphaFoldDB" id="A0A1D6M2G7"/>
<proteinExistence type="predicted"/>
<dbReference type="EMBL" id="CM000782">
    <property type="protein sequence ID" value="AQK85386.1"/>
    <property type="molecule type" value="Genomic_DNA"/>
</dbReference>
<protein>
    <submittedName>
        <fullName evidence="1">ATP binding protein isoform 1</fullName>
    </submittedName>
</protein>